<keyword evidence="3" id="KW-0547">Nucleotide-binding</keyword>
<sequence length="309" mass="34834">MPSPAILIENLTKSYGTLKAVNSLNLEVKEGEVFGFLGPNGAGKTTTILSMLNLIIPDSGRVEILGMDVSKEPLKIKERIGYLPENATVYGELTAWKNLEFFANFYRMSNAEKEKRITDLLKMVGLWEVRYRKAKTFSKGMKQRLLIAQTFINDPELLILDEPTSGLDPEGAHLVKRLIREAQSEGRTVFFSSHILSEVEELSDRVGIIVRGNLKAVGTVGEIKRQFMELEGYEIKVETKEPLPAIEHPEITRIELVEPNRAIIFARTDIREELSRALSEKGLTILGLDIEEPSLEDVFLKTVYGRDEE</sequence>
<evidence type="ECO:0000313" key="8">
    <source>
        <dbReference type="EMBL" id="SEV89456.1"/>
    </source>
</evidence>
<dbReference type="GO" id="GO:0016887">
    <property type="term" value="F:ATP hydrolysis activity"/>
    <property type="evidence" value="ECO:0007669"/>
    <property type="project" value="InterPro"/>
</dbReference>
<protein>
    <submittedName>
        <fullName evidence="7">ABC transporter</fullName>
    </submittedName>
    <submittedName>
        <fullName evidence="8">ABC-2 type transport system ATP-binding protein</fullName>
    </submittedName>
</protein>
<proteinExistence type="inferred from homology"/>
<organism evidence="7 9">
    <name type="scientific">Thermococcus thioreducens</name>
    <dbReference type="NCBI Taxonomy" id="277988"/>
    <lineage>
        <taxon>Archaea</taxon>
        <taxon>Methanobacteriati</taxon>
        <taxon>Methanobacteriota</taxon>
        <taxon>Thermococci</taxon>
        <taxon>Thermococcales</taxon>
        <taxon>Thermococcaceae</taxon>
        <taxon>Thermococcus</taxon>
    </lineage>
</organism>
<dbReference type="PROSITE" id="PS50893">
    <property type="entry name" value="ABC_TRANSPORTER_2"/>
    <property type="match status" value="1"/>
</dbReference>
<evidence type="ECO:0000256" key="4">
    <source>
        <dbReference type="ARBA" id="ARBA00022840"/>
    </source>
</evidence>
<dbReference type="AlphaFoldDB" id="A0A0Q2MRY8"/>
<dbReference type="EMBL" id="FOIW01000001">
    <property type="protein sequence ID" value="SEV89456.1"/>
    <property type="molecule type" value="Genomic_DNA"/>
</dbReference>
<dbReference type="EMBL" id="LIXN01000008">
    <property type="protein sequence ID" value="KQH82479.1"/>
    <property type="molecule type" value="Genomic_DNA"/>
</dbReference>
<dbReference type="Proteomes" id="UP000250136">
    <property type="component" value="Chromosome"/>
</dbReference>
<evidence type="ECO:0000313" key="11">
    <source>
        <dbReference type="Proteomes" id="UP000250136"/>
    </source>
</evidence>
<evidence type="ECO:0000256" key="1">
    <source>
        <dbReference type="ARBA" id="ARBA00005417"/>
    </source>
</evidence>
<dbReference type="Proteomes" id="UP000182125">
    <property type="component" value="Unassembled WGS sequence"/>
</dbReference>
<dbReference type="STRING" id="277988.SAMN05216170_0702"/>
<dbReference type="Pfam" id="PF00005">
    <property type="entry name" value="ABC_tran"/>
    <property type="match status" value="1"/>
</dbReference>
<dbReference type="PANTHER" id="PTHR43335:SF4">
    <property type="entry name" value="ABC TRANSPORTER, ATP-BINDING PROTEIN"/>
    <property type="match status" value="1"/>
</dbReference>
<evidence type="ECO:0000313" key="7">
    <source>
        <dbReference type="EMBL" id="KQH82479.1"/>
    </source>
</evidence>
<evidence type="ECO:0000256" key="2">
    <source>
        <dbReference type="ARBA" id="ARBA00022448"/>
    </source>
</evidence>
<dbReference type="PATRIC" id="fig|277988.4.peg.1254"/>
<feature type="domain" description="ABC transporter" evidence="5">
    <location>
        <begin position="6"/>
        <end position="236"/>
    </location>
</feature>
<name>A0A0Q2MRY8_9EURY</name>
<dbReference type="PROSITE" id="PS00211">
    <property type="entry name" value="ABC_TRANSPORTER_1"/>
    <property type="match status" value="1"/>
</dbReference>
<keyword evidence="11" id="KW-1185">Reference proteome</keyword>
<dbReference type="KEGG" id="ttd:A3L14_06265"/>
<evidence type="ECO:0000259" key="5">
    <source>
        <dbReference type="PROSITE" id="PS50893"/>
    </source>
</evidence>
<comment type="similarity">
    <text evidence="1">Belongs to the ABC transporter superfamily.</text>
</comment>
<evidence type="ECO:0000313" key="9">
    <source>
        <dbReference type="Proteomes" id="UP000051862"/>
    </source>
</evidence>
<dbReference type="RefSeq" id="WP_055429374.1">
    <property type="nucleotide sequence ID" value="NZ_CP015105.1"/>
</dbReference>
<reference evidence="6 11" key="2">
    <citation type="submission" date="2016-04" db="EMBL/GenBank/DDBJ databases">
        <title>Complete genome sequence of Thermococcus thioreducens type strain OGL-20P.</title>
        <authorList>
            <person name="Oger P.M."/>
        </authorList>
    </citation>
    <scope>NUCLEOTIDE SEQUENCE [LARGE SCALE GENOMIC DNA]</scope>
    <source>
        <strain evidence="6 11">OGL-20P</strain>
    </source>
</reference>
<dbReference type="Pfam" id="PF13732">
    <property type="entry name" value="DrrA1-3_C"/>
    <property type="match status" value="1"/>
</dbReference>
<evidence type="ECO:0000256" key="3">
    <source>
        <dbReference type="ARBA" id="ARBA00022741"/>
    </source>
</evidence>
<dbReference type="InterPro" id="IPR025302">
    <property type="entry name" value="DrrA1/2-like_C"/>
</dbReference>
<reference evidence="7 9" key="1">
    <citation type="submission" date="2015-08" db="EMBL/GenBank/DDBJ databases">
        <title>Thermococcus thioreducens DSM 14981 genome sequencing.</title>
        <authorList>
            <person name="Hong S.-J."/>
            <person name="Kim M.-C."/>
            <person name="Shin J.-H."/>
        </authorList>
    </citation>
    <scope>NUCLEOTIDE SEQUENCE [LARGE SCALE GENOMIC DNA]</scope>
    <source>
        <strain evidence="7 9">DSM 14981</strain>
    </source>
</reference>
<dbReference type="SUPFAM" id="SSF52540">
    <property type="entry name" value="P-loop containing nucleoside triphosphate hydrolases"/>
    <property type="match status" value="1"/>
</dbReference>
<evidence type="ECO:0000313" key="10">
    <source>
        <dbReference type="Proteomes" id="UP000182125"/>
    </source>
</evidence>
<accession>A0A0Q2MRY8</accession>
<evidence type="ECO:0000313" key="6">
    <source>
        <dbReference type="EMBL" id="ASJ12519.1"/>
    </source>
</evidence>
<dbReference type="InterPro" id="IPR027417">
    <property type="entry name" value="P-loop_NTPase"/>
</dbReference>
<dbReference type="PANTHER" id="PTHR43335">
    <property type="entry name" value="ABC TRANSPORTER, ATP-BINDING PROTEIN"/>
    <property type="match status" value="1"/>
</dbReference>
<reference evidence="8 10" key="3">
    <citation type="submission" date="2016-10" db="EMBL/GenBank/DDBJ databases">
        <authorList>
            <person name="de Groot N.N."/>
        </authorList>
    </citation>
    <scope>NUCLEOTIDE SEQUENCE [LARGE SCALE GENOMIC DNA]</scope>
    <source>
        <strain evidence="8 10">OGL-20</strain>
    </source>
</reference>
<gene>
    <name evidence="6" type="ORF">A3L14_06265</name>
    <name evidence="7" type="ORF">AMR53_05975</name>
    <name evidence="8" type="ORF">SAMN05216170_0702</name>
</gene>
<dbReference type="InterPro" id="IPR017871">
    <property type="entry name" value="ABC_transporter-like_CS"/>
</dbReference>
<keyword evidence="4 8" id="KW-0067">ATP-binding</keyword>
<dbReference type="CDD" id="cd03230">
    <property type="entry name" value="ABC_DR_subfamily_A"/>
    <property type="match status" value="1"/>
</dbReference>
<dbReference type="InterPro" id="IPR003593">
    <property type="entry name" value="AAA+_ATPase"/>
</dbReference>
<dbReference type="Gene3D" id="3.40.50.300">
    <property type="entry name" value="P-loop containing nucleotide triphosphate hydrolases"/>
    <property type="match status" value="1"/>
</dbReference>
<dbReference type="Proteomes" id="UP000051862">
    <property type="component" value="Unassembled WGS sequence"/>
</dbReference>
<dbReference type="GeneID" id="33334010"/>
<dbReference type="InterPro" id="IPR003439">
    <property type="entry name" value="ABC_transporter-like_ATP-bd"/>
</dbReference>
<dbReference type="EMBL" id="CP015105">
    <property type="protein sequence ID" value="ASJ12519.1"/>
    <property type="molecule type" value="Genomic_DNA"/>
</dbReference>
<keyword evidence="2" id="KW-0813">Transport</keyword>
<dbReference type="OrthoDB" id="87732at2157"/>
<dbReference type="GO" id="GO:0005524">
    <property type="term" value="F:ATP binding"/>
    <property type="evidence" value="ECO:0007669"/>
    <property type="project" value="UniProtKB-KW"/>
</dbReference>
<dbReference type="SMART" id="SM00382">
    <property type="entry name" value="AAA"/>
    <property type="match status" value="1"/>
</dbReference>